<keyword evidence="4" id="KW-0540">Nuclease</keyword>
<dbReference type="EMBL" id="CAJVQB010000193">
    <property type="protein sequence ID" value="CAG8473947.1"/>
    <property type="molecule type" value="Genomic_DNA"/>
</dbReference>
<dbReference type="PANTHER" id="PTHR10642:SF26">
    <property type="entry name" value="RIBONUCLEASE H1"/>
    <property type="match status" value="1"/>
</dbReference>
<evidence type="ECO:0000256" key="7">
    <source>
        <dbReference type="ARBA" id="ARBA00022801"/>
    </source>
</evidence>
<keyword evidence="7" id="KW-0378">Hydrolase</keyword>
<dbReference type="SUPFAM" id="SSF55658">
    <property type="entry name" value="L9 N-domain-like"/>
    <property type="match status" value="1"/>
</dbReference>
<feature type="domain" description="RNase H type-1" evidence="8">
    <location>
        <begin position="472"/>
        <end position="619"/>
    </location>
</feature>
<evidence type="ECO:0000256" key="1">
    <source>
        <dbReference type="ARBA" id="ARBA00000077"/>
    </source>
</evidence>
<reference evidence="9 10" key="1">
    <citation type="submission" date="2021-06" db="EMBL/GenBank/DDBJ databases">
        <authorList>
            <person name="Kallberg Y."/>
            <person name="Tangrot J."/>
            <person name="Rosling A."/>
        </authorList>
    </citation>
    <scope>NUCLEOTIDE SEQUENCE [LARGE SCALE GENOMIC DNA]</scope>
    <source>
        <strain evidence="9 10">120-4 pot B 10/14</strain>
    </source>
</reference>
<comment type="catalytic activity">
    <reaction evidence="1">
        <text>Endonucleolytic cleavage to 5'-phosphomonoester.</text>
        <dbReference type="EC" id="3.1.26.4"/>
    </reaction>
</comment>
<protein>
    <recommendedName>
        <fullName evidence="3">ribonuclease H</fullName>
        <ecNumber evidence="3">3.1.26.4</ecNumber>
    </recommendedName>
</protein>
<evidence type="ECO:0000256" key="5">
    <source>
        <dbReference type="ARBA" id="ARBA00022723"/>
    </source>
</evidence>
<proteinExistence type="inferred from homology"/>
<dbReference type="PANTHER" id="PTHR10642">
    <property type="entry name" value="RIBONUCLEASE H1"/>
    <property type="match status" value="1"/>
</dbReference>
<dbReference type="SUPFAM" id="SSF53098">
    <property type="entry name" value="Ribonuclease H-like"/>
    <property type="match status" value="1"/>
</dbReference>
<dbReference type="InterPro" id="IPR037056">
    <property type="entry name" value="RNase_H1_N_sf"/>
</dbReference>
<dbReference type="InterPro" id="IPR011320">
    <property type="entry name" value="RNase_H1_N"/>
</dbReference>
<dbReference type="InterPro" id="IPR012337">
    <property type="entry name" value="RNaseH-like_sf"/>
</dbReference>
<dbReference type="InterPro" id="IPR050092">
    <property type="entry name" value="RNase_H"/>
</dbReference>
<sequence length="739" mass="87314">MCPLDYFVANKKDRIDIIHYFKSLQDICASLLRCGKKKAENIINHIFEENELKKQHKITEFFRENEFQDKIITTDLKRKIPYDRENIKKKQQKIDHFFQKIKYLPNQKEQFMLGITCWRLWRNYLKVIQDSTVYKFVAYNPKKVYYEKDPILYEFKYINMNKNVIKRQDDKEVYGMVFFDKKNQHCVDCRKARLICDTEIECFHCKKNNIPCIKKKDFVRKRLYKNKEGVLYCKPLDEYWRTNNLLLIYKHINDIKELGKRICEKYNKRKFCCINAIINNNCCNIESCLSMNIVLKLVLKQQVLLSITIQFGKELEMKYIKFDGNILSCKVFNQIIKYYNTMQQTKKIISYLKENEFNQQVFDKILLLQKKHNELKTKTVSEFTYKFTIEYIDISYIILTETTTFQKHIYIIEHYKPGYYAVLNGRKKGIYKTWEECKAQVSKFPNAKFKKFYNIKEAQDFIEGKKNIVKNDPNSLQVWTDGSAFENGTTNTRAGIGVFWKDNDIQNLSEHVPGDQTNNRAEIYAVIRAIEICKDKVKPLNIMTDSKYVINAMKFWIKNWERNNYISYRNKPVKNSDLFKHLKSLIDYRIGAVKFVYVRGHMGNYGNEQADRLAKQDFKRKSHVNNFGNRFGITTSTLSVILACLGRACCVTFSEQVNHIITLIAWLRANNPGIGNPPEGWKPGDPVINSLSLSEVLEEQKKAWVRIYKNLGIINPDPNSPNAKSSTLFEAIERVSIDI</sequence>
<evidence type="ECO:0000313" key="10">
    <source>
        <dbReference type="Proteomes" id="UP000789901"/>
    </source>
</evidence>
<evidence type="ECO:0000256" key="3">
    <source>
        <dbReference type="ARBA" id="ARBA00012180"/>
    </source>
</evidence>
<keyword evidence="6" id="KW-0255">Endonuclease</keyword>
<dbReference type="InterPro" id="IPR009027">
    <property type="entry name" value="Ribosomal_bL9/RNase_H1_N"/>
</dbReference>
<keyword evidence="5" id="KW-0479">Metal-binding</keyword>
<dbReference type="InterPro" id="IPR036397">
    <property type="entry name" value="RNaseH_sf"/>
</dbReference>
<evidence type="ECO:0000256" key="6">
    <source>
        <dbReference type="ARBA" id="ARBA00022759"/>
    </source>
</evidence>
<dbReference type="PROSITE" id="PS50879">
    <property type="entry name" value="RNASE_H_1"/>
    <property type="match status" value="1"/>
</dbReference>
<comment type="caution">
    <text evidence="9">The sequence shown here is derived from an EMBL/GenBank/DDBJ whole genome shotgun (WGS) entry which is preliminary data.</text>
</comment>
<dbReference type="Proteomes" id="UP000789901">
    <property type="component" value="Unassembled WGS sequence"/>
</dbReference>
<dbReference type="Gene3D" id="3.40.970.10">
    <property type="entry name" value="Ribonuclease H1, N-terminal domain"/>
    <property type="match status" value="1"/>
</dbReference>
<evidence type="ECO:0000256" key="2">
    <source>
        <dbReference type="ARBA" id="ARBA00005300"/>
    </source>
</evidence>
<keyword evidence="10" id="KW-1185">Reference proteome</keyword>
<dbReference type="Pfam" id="PF01693">
    <property type="entry name" value="Cauli_VI"/>
    <property type="match status" value="1"/>
</dbReference>
<gene>
    <name evidence="9" type="ORF">GMARGA_LOCUS911</name>
</gene>
<dbReference type="Pfam" id="PF00075">
    <property type="entry name" value="RNase_H"/>
    <property type="match status" value="1"/>
</dbReference>
<dbReference type="InterPro" id="IPR002156">
    <property type="entry name" value="RNaseH_domain"/>
</dbReference>
<accession>A0ABM8VXU9</accession>
<evidence type="ECO:0000313" key="9">
    <source>
        <dbReference type="EMBL" id="CAG8473947.1"/>
    </source>
</evidence>
<organism evidence="9 10">
    <name type="scientific">Gigaspora margarita</name>
    <dbReference type="NCBI Taxonomy" id="4874"/>
    <lineage>
        <taxon>Eukaryota</taxon>
        <taxon>Fungi</taxon>
        <taxon>Fungi incertae sedis</taxon>
        <taxon>Mucoromycota</taxon>
        <taxon>Glomeromycotina</taxon>
        <taxon>Glomeromycetes</taxon>
        <taxon>Diversisporales</taxon>
        <taxon>Gigasporaceae</taxon>
        <taxon>Gigaspora</taxon>
    </lineage>
</organism>
<dbReference type="CDD" id="cd09280">
    <property type="entry name" value="RNase_HI_eukaryote_like"/>
    <property type="match status" value="1"/>
</dbReference>
<dbReference type="EC" id="3.1.26.4" evidence="3"/>
<name>A0ABM8VXU9_GIGMA</name>
<dbReference type="Gene3D" id="3.30.420.10">
    <property type="entry name" value="Ribonuclease H-like superfamily/Ribonuclease H"/>
    <property type="match status" value="1"/>
</dbReference>
<evidence type="ECO:0000259" key="8">
    <source>
        <dbReference type="PROSITE" id="PS50879"/>
    </source>
</evidence>
<evidence type="ECO:0000256" key="4">
    <source>
        <dbReference type="ARBA" id="ARBA00022722"/>
    </source>
</evidence>
<comment type="similarity">
    <text evidence="2">Belongs to the RNase H family.</text>
</comment>